<gene>
    <name evidence="1" type="ORF">A3196_13910</name>
</gene>
<dbReference type="EMBL" id="LVJZ01000003">
    <property type="protein sequence ID" value="ODB97758.1"/>
    <property type="molecule type" value="Genomic_DNA"/>
</dbReference>
<organism evidence="1 2">
    <name type="scientific">Candidatus Thiodiazotropha endoloripes</name>
    <dbReference type="NCBI Taxonomy" id="1818881"/>
    <lineage>
        <taxon>Bacteria</taxon>
        <taxon>Pseudomonadati</taxon>
        <taxon>Pseudomonadota</taxon>
        <taxon>Gammaproteobacteria</taxon>
        <taxon>Chromatiales</taxon>
        <taxon>Sedimenticolaceae</taxon>
        <taxon>Candidatus Thiodiazotropha</taxon>
    </lineage>
</organism>
<sequence length="167" mass="18553">MPQMAIAAKVPFAGEWVDLMAQYYTTTADIYRIFGELPVGTGLLATADNGEKSIDGFEWPLVRMLELDTDANNRDRGKRFTEYLAEQQLHLIQYRCERLLAKPLLSSNAPLVRAGLRRFLIKRIGRRLSHPHVGIESLFASGESIAFKEAECAPAVAMASLALEGSK</sequence>
<proteinExistence type="predicted"/>
<dbReference type="AlphaFoldDB" id="A0A1E2USJ6"/>
<dbReference type="Proteomes" id="UP000094849">
    <property type="component" value="Unassembled WGS sequence"/>
</dbReference>
<evidence type="ECO:0000313" key="2">
    <source>
        <dbReference type="Proteomes" id="UP000094849"/>
    </source>
</evidence>
<dbReference type="Gene3D" id="3.30.420.190">
    <property type="entry name" value="conserved archaeal protein q6m145"/>
    <property type="match status" value="1"/>
</dbReference>
<protein>
    <submittedName>
        <fullName evidence="1">Uncharacterized protein</fullName>
    </submittedName>
</protein>
<comment type="caution">
    <text evidence="1">The sequence shown here is derived from an EMBL/GenBank/DDBJ whole genome shotgun (WGS) entry which is preliminary data.</text>
</comment>
<name>A0A1E2USJ6_9GAMM</name>
<dbReference type="STRING" id="1818881.A3196_13910"/>
<keyword evidence="2" id="KW-1185">Reference proteome</keyword>
<evidence type="ECO:0000313" key="1">
    <source>
        <dbReference type="EMBL" id="ODB97758.1"/>
    </source>
</evidence>
<accession>A0A1E2USJ6</accession>
<reference evidence="1 2" key="1">
    <citation type="submission" date="2016-03" db="EMBL/GenBank/DDBJ databases">
        <title>Chemosynthetic sulphur-oxidizing symbionts of marine invertebrate animals are capable of nitrogen fixation.</title>
        <authorList>
            <person name="Petersen J.M."/>
            <person name="Kemper A."/>
            <person name="Gruber-Vodicka H."/>
            <person name="Cardini U."/>
            <person name="Geest Mvander."/>
            <person name="Kleiner M."/>
            <person name="Bulgheresi S."/>
            <person name="Fussmann M."/>
            <person name="Herbold C."/>
            <person name="Seah B.K.B."/>
            <person name="Antony C.Paul."/>
            <person name="Liu D."/>
            <person name="Belitz A."/>
            <person name="Weber M."/>
        </authorList>
    </citation>
    <scope>NUCLEOTIDE SEQUENCE [LARGE SCALE GENOMIC DNA]</scope>
    <source>
        <strain evidence="1">G_D</strain>
    </source>
</reference>